<dbReference type="InterPro" id="IPR000073">
    <property type="entry name" value="AB_hydrolase_1"/>
</dbReference>
<feature type="domain" description="AB hydrolase-1" evidence="1">
    <location>
        <begin position="34"/>
        <end position="284"/>
    </location>
</feature>
<evidence type="ECO:0000313" key="5">
    <source>
        <dbReference type="Proteomes" id="UP000437862"/>
    </source>
</evidence>
<dbReference type="Gene3D" id="3.40.50.1820">
    <property type="entry name" value="alpha/beta hydrolase"/>
    <property type="match status" value="1"/>
</dbReference>
<dbReference type="Pfam" id="PF12697">
    <property type="entry name" value="Abhydrolase_6"/>
    <property type="match status" value="1"/>
</dbReference>
<name>A0A562Q049_9BURK</name>
<evidence type="ECO:0000313" key="3">
    <source>
        <dbReference type="EMBL" id="TWI50049.1"/>
    </source>
</evidence>
<dbReference type="SUPFAM" id="SSF53474">
    <property type="entry name" value="alpha/beta-Hydrolases"/>
    <property type="match status" value="1"/>
</dbReference>
<dbReference type="GO" id="GO:0016787">
    <property type="term" value="F:hydrolase activity"/>
    <property type="evidence" value="ECO:0007669"/>
    <property type="project" value="UniProtKB-KW"/>
</dbReference>
<dbReference type="PANTHER" id="PTHR43798:SF33">
    <property type="entry name" value="HYDROLASE, PUTATIVE (AFU_ORTHOLOGUE AFUA_2G14860)-RELATED"/>
    <property type="match status" value="1"/>
</dbReference>
<dbReference type="EMBL" id="VLKW01000002">
    <property type="protein sequence ID" value="TWI50049.1"/>
    <property type="molecule type" value="Genomic_DNA"/>
</dbReference>
<dbReference type="Proteomes" id="UP000315112">
    <property type="component" value="Unassembled WGS sequence"/>
</dbReference>
<protein>
    <submittedName>
        <fullName evidence="2">Alpha/beta fold hydrolase</fullName>
    </submittedName>
    <submittedName>
        <fullName evidence="3">Pimeloyl-ACP methyl ester carboxylesterase</fullName>
    </submittedName>
</protein>
<dbReference type="AlphaFoldDB" id="A0A562Q049"/>
<accession>A0A562Q049</accession>
<reference evidence="3" key="2">
    <citation type="submission" date="2019-07" db="EMBL/GenBank/DDBJ databases">
        <authorList>
            <person name="Whitman W."/>
            <person name="Huntemann M."/>
            <person name="Clum A."/>
            <person name="Pillay M."/>
            <person name="Palaniappan K."/>
            <person name="Varghese N."/>
            <person name="Mikhailova N."/>
            <person name="Stamatis D."/>
            <person name="Reddy T."/>
            <person name="Daum C."/>
            <person name="Shapiro N."/>
            <person name="Ivanova N."/>
            <person name="Kyrpides N."/>
            <person name="Woyke T."/>
        </authorList>
    </citation>
    <scope>NUCLEOTIDE SEQUENCE</scope>
    <source>
        <strain evidence="3">CGMCC 1.10685</strain>
    </source>
</reference>
<reference evidence="2 5" key="3">
    <citation type="submission" date="2019-12" db="EMBL/GenBank/DDBJ databases">
        <title>Draft Genome Sequences of Six Type Strains of the Genus Massilia.</title>
        <authorList>
            <person name="Miess H."/>
            <person name="Frediansyah A."/>
            <person name="Goeker M."/>
            <person name="Gross H."/>
        </authorList>
    </citation>
    <scope>NUCLEOTIDE SEQUENCE [LARGE SCALE GENOMIC DNA]</scope>
    <source>
        <strain evidence="2 5">DSM 26639</strain>
    </source>
</reference>
<dbReference type="GO" id="GO:0016020">
    <property type="term" value="C:membrane"/>
    <property type="evidence" value="ECO:0007669"/>
    <property type="project" value="TreeGrafter"/>
</dbReference>
<evidence type="ECO:0000313" key="4">
    <source>
        <dbReference type="Proteomes" id="UP000315112"/>
    </source>
</evidence>
<dbReference type="RefSeq" id="WP_145873690.1">
    <property type="nucleotide sequence ID" value="NZ_CP046904.1"/>
</dbReference>
<dbReference type="InterPro" id="IPR050266">
    <property type="entry name" value="AB_hydrolase_sf"/>
</dbReference>
<dbReference type="InterPro" id="IPR029058">
    <property type="entry name" value="AB_hydrolase_fold"/>
</dbReference>
<organism evidence="3 4">
    <name type="scientific">Pseudoduganella flava</name>
    <dbReference type="NCBI Taxonomy" id="871742"/>
    <lineage>
        <taxon>Bacteria</taxon>
        <taxon>Pseudomonadati</taxon>
        <taxon>Pseudomonadota</taxon>
        <taxon>Betaproteobacteria</taxon>
        <taxon>Burkholderiales</taxon>
        <taxon>Oxalobacteraceae</taxon>
        <taxon>Telluria group</taxon>
        <taxon>Pseudoduganella</taxon>
    </lineage>
</organism>
<gene>
    <name evidence="2" type="ORF">GO485_04625</name>
    <name evidence="3" type="ORF">IP92_01273</name>
</gene>
<dbReference type="EMBL" id="CP046904">
    <property type="protein sequence ID" value="QGZ38405.1"/>
    <property type="molecule type" value="Genomic_DNA"/>
</dbReference>
<keyword evidence="5" id="KW-1185">Reference proteome</keyword>
<dbReference type="Proteomes" id="UP000437862">
    <property type="component" value="Chromosome"/>
</dbReference>
<reference evidence="3 4" key="1">
    <citation type="journal article" date="2015" name="Stand. Genomic Sci.">
        <title>Genomic Encyclopedia of Bacterial and Archaeal Type Strains, Phase III: the genomes of soil and plant-associated and newly described type strains.</title>
        <authorList>
            <person name="Whitman W.B."/>
            <person name="Woyke T."/>
            <person name="Klenk H.P."/>
            <person name="Zhou Y."/>
            <person name="Lilburn T.G."/>
            <person name="Beck B.J."/>
            <person name="De Vos P."/>
            <person name="Vandamme P."/>
            <person name="Eisen J.A."/>
            <person name="Garrity G."/>
            <person name="Hugenholtz P."/>
            <person name="Kyrpides N.C."/>
        </authorList>
    </citation>
    <scope>NUCLEOTIDE SEQUENCE [LARGE SCALE GENOMIC DNA]</scope>
    <source>
        <strain evidence="3 4">CGMCC 1.10685</strain>
    </source>
</reference>
<sequence>MVEAVIRSVQCISPAGLHRMAYKEWGDPANPDVLVCVHGVTRVSDDFDNLARALAHRYRVVCPDVVGRGRSGRLRNPELYRIPQYVSDMVTLLARVLPPEDGHKVSWFGTSMGGLIGMGLASLPDSPIGKLVLNDIGPVLDPAALRRIGDYIGQDVRFATFEEGARFVRDVSASFGPHSDEEWNKMARDVLRQDADGTWARHYDLNLALPFRAATPESVAADEHLLWAAYDAIRCPTLVVRGAESDLLSHATAQAMTQRGPRARLVEIPGVGHAPTFLHDDQIAIAEDFLLNP</sequence>
<evidence type="ECO:0000313" key="2">
    <source>
        <dbReference type="EMBL" id="QGZ38405.1"/>
    </source>
</evidence>
<evidence type="ECO:0000259" key="1">
    <source>
        <dbReference type="Pfam" id="PF12697"/>
    </source>
</evidence>
<proteinExistence type="predicted"/>
<dbReference type="PANTHER" id="PTHR43798">
    <property type="entry name" value="MONOACYLGLYCEROL LIPASE"/>
    <property type="match status" value="1"/>
</dbReference>
<dbReference type="OrthoDB" id="8543939at2"/>
<keyword evidence="2" id="KW-0378">Hydrolase</keyword>
<dbReference type="PRINTS" id="PR00111">
    <property type="entry name" value="ABHYDROLASE"/>
</dbReference>